<dbReference type="RefSeq" id="WP_343251434.1">
    <property type="nucleotide sequence ID" value="NZ_HG937516.1"/>
</dbReference>
<dbReference type="AlphaFoldDB" id="A0A292IJE2"/>
<proteinExistence type="predicted"/>
<accession>A0A292IJE2</accession>
<name>A0A292IJE2_9MOLU</name>
<evidence type="ECO:0000313" key="2">
    <source>
        <dbReference type="EMBL" id="CDN40803.1"/>
    </source>
</evidence>
<gene>
    <name evidence="2" type="ORF">MAMA39_06860</name>
</gene>
<reference evidence="2 3" key="1">
    <citation type="journal article" date="2015" name="Clin. Infect. Dis.">
        <title>Genomic Investigations unmask Mycoplasma amphoriforme, a new respiratory pathogen.</title>
        <authorList>
            <person name="Gillespie S.H."/>
            <person name="Ling C.L."/>
            <person name="Oravcova K."/>
            <person name="Pinheiro M."/>
            <person name="Wells L."/>
            <person name="Bryant J.M."/>
            <person name="McHugh T.D."/>
            <person name="Bebear C."/>
            <person name="Webster D."/>
            <person name="Harris S.R."/>
            <person name="Seth-Smith H.M."/>
            <person name="Thomson N.R."/>
        </authorList>
    </citation>
    <scope>NUCLEOTIDE SEQUENCE [LARGE SCALE GENOMIC DNA]</scope>
    <source>
        <strain evidence="2 3">A39</strain>
    </source>
</reference>
<dbReference type="Gene3D" id="3.90.320.10">
    <property type="match status" value="1"/>
</dbReference>
<dbReference type="Pfam" id="PF09588">
    <property type="entry name" value="YqaJ"/>
    <property type="match status" value="1"/>
</dbReference>
<dbReference type="InterPro" id="IPR011604">
    <property type="entry name" value="PDDEXK-like_dom_sf"/>
</dbReference>
<keyword evidence="3" id="KW-1185">Reference proteome</keyword>
<dbReference type="SUPFAM" id="SSF52980">
    <property type="entry name" value="Restriction endonuclease-like"/>
    <property type="match status" value="1"/>
</dbReference>
<dbReference type="NCBIfam" id="NF045868">
    <property type="entry name" value="MPN551_DNA_bnd"/>
    <property type="match status" value="1"/>
</dbReference>
<sequence length="283" mass="32675">MPFTKKNHVDFEIISDQIKLLPAYLQRQQAKFKKITGSRFSSVLGFNKYTTPLQVWCNMVGIYKETMDPVLAKVGNCIEPKIRDFVSKKLDLDFKVYNPAQVNWDVFIGDHDVYGGVPDGEPIDANGNLNYPEKPMLEIKTTSIDSFVYKQVDGETRLIFDAKGLPLVKKNGGKKATWFDDNQKIVIPPDYKLQLGLYLYLRNIEKGLFAICFLKGIDYKEPEKINLNQREVHLVNMNMNRNQILPFIETGINWYNTYIKQGISPKFTDIDHVWLQEQLRAGI</sequence>
<organism evidence="2 3">
    <name type="scientific">Mycoplasma amphoriforme A39</name>
    <dbReference type="NCBI Taxonomy" id="572419"/>
    <lineage>
        <taxon>Bacteria</taxon>
        <taxon>Bacillati</taxon>
        <taxon>Mycoplasmatota</taxon>
        <taxon>Mollicutes</taxon>
        <taxon>Mycoplasmataceae</taxon>
        <taxon>Mycoplasma</taxon>
    </lineage>
</organism>
<dbReference type="Proteomes" id="UP000261764">
    <property type="component" value="Chromosome I"/>
</dbReference>
<evidence type="ECO:0000313" key="3">
    <source>
        <dbReference type="Proteomes" id="UP000261764"/>
    </source>
</evidence>
<dbReference type="InterPro" id="IPR019080">
    <property type="entry name" value="YqaJ_viral_recombinase"/>
</dbReference>
<dbReference type="KEGG" id="mamp:MAMA39_06860"/>
<dbReference type="InterPro" id="IPR011335">
    <property type="entry name" value="Restrct_endonuc-II-like"/>
</dbReference>
<protein>
    <recommendedName>
        <fullName evidence="1">YqaJ viral recombinase domain-containing protein</fullName>
    </recommendedName>
</protein>
<evidence type="ECO:0000259" key="1">
    <source>
        <dbReference type="Pfam" id="PF09588"/>
    </source>
</evidence>
<feature type="domain" description="YqaJ viral recombinase" evidence="1">
    <location>
        <begin position="29"/>
        <end position="155"/>
    </location>
</feature>
<dbReference type="EMBL" id="HG937516">
    <property type="protein sequence ID" value="CDN40803.1"/>
    <property type="molecule type" value="Genomic_DNA"/>
</dbReference>